<dbReference type="Proteomes" id="UP000482487">
    <property type="component" value="Unassembled WGS sequence"/>
</dbReference>
<evidence type="ECO:0000259" key="2">
    <source>
        <dbReference type="PROSITE" id="PS50110"/>
    </source>
</evidence>
<reference evidence="3 4" key="1">
    <citation type="submission" date="2020-01" db="EMBL/GenBank/DDBJ databases">
        <title>Genome sequence of Desulfovibrio aerotolerans DSM 16695(T).</title>
        <authorList>
            <person name="Karnachuk O."/>
            <person name="Avakyan M."/>
            <person name="Mardanov A."/>
            <person name="Kadnikov V."/>
            <person name="Ravin N."/>
        </authorList>
    </citation>
    <scope>NUCLEOTIDE SEQUENCE [LARGE SCALE GENOMIC DNA]</scope>
    <source>
        <strain evidence="3 4">DSM 16695</strain>
    </source>
</reference>
<proteinExistence type="predicted"/>
<feature type="modified residue" description="4-aspartylphosphate" evidence="1">
    <location>
        <position position="52"/>
    </location>
</feature>
<comment type="caution">
    <text evidence="3">The sequence shown here is derived from an EMBL/GenBank/DDBJ whole genome shotgun (WGS) entry which is preliminary data.</text>
</comment>
<dbReference type="PROSITE" id="PS50110">
    <property type="entry name" value="RESPONSE_REGULATORY"/>
    <property type="match status" value="1"/>
</dbReference>
<evidence type="ECO:0000256" key="1">
    <source>
        <dbReference type="PROSITE-ProRule" id="PRU00169"/>
    </source>
</evidence>
<dbReference type="OrthoDB" id="5457794at2"/>
<dbReference type="EMBL" id="WVUD01000008">
    <property type="protein sequence ID" value="MYL82803.1"/>
    <property type="molecule type" value="Genomic_DNA"/>
</dbReference>
<feature type="domain" description="Response regulatory" evidence="2">
    <location>
        <begin position="3"/>
        <end position="120"/>
    </location>
</feature>
<evidence type="ECO:0000313" key="3">
    <source>
        <dbReference type="EMBL" id="MYL82803.1"/>
    </source>
</evidence>
<keyword evidence="1" id="KW-0597">Phosphoprotein</keyword>
<protein>
    <submittedName>
        <fullName evidence="3">Response regulator</fullName>
    </submittedName>
</protein>
<dbReference type="RefSeq" id="WP_160959697.1">
    <property type="nucleotide sequence ID" value="NZ_WVUD01000008.1"/>
</dbReference>
<accession>A0A7C9IUM5</accession>
<evidence type="ECO:0000313" key="4">
    <source>
        <dbReference type="Proteomes" id="UP000482487"/>
    </source>
</evidence>
<name>A0A7C9IUM5_9BACT</name>
<dbReference type="GO" id="GO:0000160">
    <property type="term" value="P:phosphorelay signal transduction system"/>
    <property type="evidence" value="ECO:0007669"/>
    <property type="project" value="InterPro"/>
</dbReference>
<gene>
    <name evidence="3" type="ORF">GTA51_06595</name>
</gene>
<dbReference type="AlphaFoldDB" id="A0A7C9IUM5"/>
<keyword evidence="4" id="KW-1185">Reference proteome</keyword>
<dbReference type="InterPro" id="IPR001789">
    <property type="entry name" value="Sig_transdc_resp-reg_receiver"/>
</dbReference>
<organism evidence="3 4">
    <name type="scientific">Solidesulfovibrio aerotolerans</name>
    <dbReference type="NCBI Taxonomy" id="295255"/>
    <lineage>
        <taxon>Bacteria</taxon>
        <taxon>Pseudomonadati</taxon>
        <taxon>Thermodesulfobacteriota</taxon>
        <taxon>Desulfovibrionia</taxon>
        <taxon>Desulfovibrionales</taxon>
        <taxon>Desulfovibrionaceae</taxon>
        <taxon>Solidesulfovibrio</taxon>
    </lineage>
</organism>
<dbReference type="InterPro" id="IPR011006">
    <property type="entry name" value="CheY-like_superfamily"/>
</dbReference>
<sequence>MKKVLLIDKDISQGNILADAIRHSSREIIIVHSVQEAVSLFKREPIDLILLDIVPEADAAATVEGVRKGVEDVLKRKVPLIVLAKSFSESAYLLERADVDVLLEVSAHADQLNQIVEQFIGCTVI</sequence>
<dbReference type="SUPFAM" id="SSF52172">
    <property type="entry name" value="CheY-like"/>
    <property type="match status" value="1"/>
</dbReference>
<dbReference type="Gene3D" id="3.40.50.2300">
    <property type="match status" value="1"/>
</dbReference>